<dbReference type="RefSeq" id="WP_377916234.1">
    <property type="nucleotide sequence ID" value="NZ_JBHRZT010000052.1"/>
</dbReference>
<evidence type="ECO:0000313" key="2">
    <source>
        <dbReference type="Proteomes" id="UP001595752"/>
    </source>
</evidence>
<protein>
    <submittedName>
        <fullName evidence="1">DUF1643 domain-containing protein</fullName>
    </submittedName>
</protein>
<gene>
    <name evidence="1" type="ORF">ACFOU2_14450</name>
</gene>
<reference evidence="2" key="1">
    <citation type="journal article" date="2019" name="Int. J. Syst. Evol. Microbiol.">
        <title>The Global Catalogue of Microorganisms (GCM) 10K type strain sequencing project: providing services to taxonomists for standard genome sequencing and annotation.</title>
        <authorList>
            <consortium name="The Broad Institute Genomics Platform"/>
            <consortium name="The Broad Institute Genome Sequencing Center for Infectious Disease"/>
            <person name="Wu L."/>
            <person name="Ma J."/>
        </authorList>
    </citation>
    <scope>NUCLEOTIDE SEQUENCE [LARGE SCALE GENOMIC DNA]</scope>
    <source>
        <strain evidence="2">CCUG 61889</strain>
    </source>
</reference>
<organism evidence="1 2">
    <name type="scientific">Bacillus songklensis</name>
    <dbReference type="NCBI Taxonomy" id="1069116"/>
    <lineage>
        <taxon>Bacteria</taxon>
        <taxon>Bacillati</taxon>
        <taxon>Bacillota</taxon>
        <taxon>Bacilli</taxon>
        <taxon>Bacillales</taxon>
        <taxon>Bacillaceae</taxon>
        <taxon>Bacillus</taxon>
    </lineage>
</organism>
<dbReference type="InterPro" id="IPR012441">
    <property type="entry name" value="DUF1643"/>
</dbReference>
<name>A0ABV8B2W2_9BACI</name>
<dbReference type="Pfam" id="PF07799">
    <property type="entry name" value="DUF1643"/>
    <property type="match status" value="1"/>
</dbReference>
<keyword evidence="2" id="KW-1185">Reference proteome</keyword>
<accession>A0ABV8B2W2</accession>
<comment type="caution">
    <text evidence="1">The sequence shown here is derived from an EMBL/GenBank/DDBJ whole genome shotgun (WGS) entry which is preliminary data.</text>
</comment>
<evidence type="ECO:0000313" key="1">
    <source>
        <dbReference type="EMBL" id="MFC3884628.1"/>
    </source>
</evidence>
<sequence>MKREAIFDETGTYRYSVSRVWDENNKRKVTFVLLSPGMADEHKEDATMTKCILLAKRWGFGSLEIVTLFAYQASRHTLLKELTKEEAVGYDNDRYIQYAVADADLVVAAWGENSTIHGRDRDLISLLEGVPLCCLGKTHHHYPCHPLFVPYNVSLERLHLKPISLLDYDDLETPEIVDLDSFDPYEAPQAERKVPVTQSLKAVETDDDSWIFCISCYDEYPMHGKSVCHSCYEKREKEGTGVEAYNYMS</sequence>
<dbReference type="EMBL" id="JBHRZT010000052">
    <property type="protein sequence ID" value="MFC3884628.1"/>
    <property type="molecule type" value="Genomic_DNA"/>
</dbReference>
<dbReference type="Proteomes" id="UP001595752">
    <property type="component" value="Unassembled WGS sequence"/>
</dbReference>
<proteinExistence type="predicted"/>